<dbReference type="SUPFAM" id="SSF52129">
    <property type="entry name" value="Caspase-like"/>
    <property type="match status" value="1"/>
</dbReference>
<dbReference type="Gene3D" id="3.40.50.1460">
    <property type="match status" value="1"/>
</dbReference>
<dbReference type="PANTHER" id="PTHR48104:SF30">
    <property type="entry name" value="METACASPASE-1"/>
    <property type="match status" value="1"/>
</dbReference>
<dbReference type="PROSITE" id="PS51257">
    <property type="entry name" value="PROKAR_LIPOPROTEIN"/>
    <property type="match status" value="1"/>
</dbReference>
<dbReference type="InterPro" id="IPR055803">
    <property type="entry name" value="DUF7379"/>
</dbReference>
<organism evidence="3 4">
    <name type="scientific">Chitinophaga cymbidii</name>
    <dbReference type="NCBI Taxonomy" id="1096750"/>
    <lineage>
        <taxon>Bacteria</taxon>
        <taxon>Pseudomonadati</taxon>
        <taxon>Bacteroidota</taxon>
        <taxon>Chitinophagia</taxon>
        <taxon>Chitinophagales</taxon>
        <taxon>Chitinophagaceae</taxon>
        <taxon>Chitinophaga</taxon>
    </lineage>
</organism>
<sequence length="1090" mass="119886">MQTRTLYATFVGINAYPQGALSGCIKDVLDLDLLLREQCAQQGADVMDYRPAYFLAPNASDQLRISGYEAANQWRITYKAPTFRSLTEEAFTHFSEAKPGDICLFYYSGHGSQTAAPEGLQEKMMETLVCVDSRREARDLVDKELGYLLWKAFAGKGVHALVIMDCCHSGNNTRSALVNDDLRFRFWPADGNKVPLTSWIGHAEGFYVLADGRISIKIPPYIHLAACRNDEKAQETMNGGLFTSKLTEVLRAGGTASSYRNLMQSVSVTVRGRAERQSPVAFSQEDADLDQQFLSSAVIPYKPSFEVRYHARDKEWRMSGGAMHGILPSTVMRIGERDVPLAAVFPSWSVLDSAAMSGLDTTGIKEKAVVLQRGEPAMLVRLAESAAGLQQVYDRHPHAYFRIAEEGALYVAERWGDSYILRGINHNMPLFQRQQDPAVFLEQVNKVGNWLAALELKNTSPALKADDFIFNWVIDGEPVVKLPGEEIRLSYKNNEHPVFSMNVALHPSSAIRSCFVKVLYLGSKYSIDGSLVRNDANELKPGMSIPLTFNYEGETYDSIGVSIDEAYQYYGINEITDFLKVIISDREVNLDQYQQQGLPLDVPPGAGTRDIAPPGKAGKTVDQPNWSVFTFGIRCTGPKKEQELRAGSPADFAAFTVEAPPGFSARAAAITADEENNRQPSSRGQSGASIWDGVLTDDSPFARSIHPITDSGIRMLELFPLNNGPLTIPEGAQLVIRPATASRSTEEELVVPYGYDPHLDMYIPLGYADDQGNIYIEQLPPLVADERTRSLGGSIKLLFKKLIRSREVNSLRIYARGGNGWEETKTLQDGKAVLLIHGITGDTRYMAEAFKDTIGDEVDLLLTYDYENLATPVSKTAEKLHAQLQAAGVQELTIVAHSMGGLVARWLAEQVPGTGYVRRLVLVGSPCAGSEMAALGTAAFGMLTQALNLTGPVKYAITGLSWLLKQLKLHPGETLNELKPGSSLLQTLSTSKAPPGVEYRILGGDTSLLQHYNGDDPFLKRILSLAKDNILYPGLTQRVYEKEPNDMAVTLSSMRAVPSANGEVKLQVVASNHLAYFREQESLGQILSLL</sequence>
<dbReference type="Proteomes" id="UP000321436">
    <property type="component" value="Unassembled WGS sequence"/>
</dbReference>
<feature type="domain" description="DUF7379" evidence="2">
    <location>
        <begin position="834"/>
        <end position="934"/>
    </location>
</feature>
<protein>
    <submittedName>
        <fullName evidence="3">Uncharacterized protein</fullName>
    </submittedName>
</protein>
<evidence type="ECO:0000313" key="3">
    <source>
        <dbReference type="EMBL" id="GEP97771.1"/>
    </source>
</evidence>
<dbReference type="AlphaFoldDB" id="A0A512RQ00"/>
<dbReference type="InterPro" id="IPR029030">
    <property type="entry name" value="Caspase-like_dom_sf"/>
</dbReference>
<proteinExistence type="predicted"/>
<dbReference type="Gene3D" id="3.40.50.1820">
    <property type="entry name" value="alpha/beta hydrolase"/>
    <property type="match status" value="1"/>
</dbReference>
<keyword evidence="4" id="KW-1185">Reference proteome</keyword>
<evidence type="ECO:0000313" key="4">
    <source>
        <dbReference type="Proteomes" id="UP000321436"/>
    </source>
</evidence>
<dbReference type="Pfam" id="PF24096">
    <property type="entry name" value="DUF7379"/>
    <property type="match status" value="1"/>
</dbReference>
<comment type="caution">
    <text evidence="3">The sequence shown here is derived from an EMBL/GenBank/DDBJ whole genome shotgun (WGS) entry which is preliminary data.</text>
</comment>
<dbReference type="SUPFAM" id="SSF53474">
    <property type="entry name" value="alpha/beta-Hydrolases"/>
    <property type="match status" value="1"/>
</dbReference>
<accession>A0A512RQ00</accession>
<dbReference type="GO" id="GO:0005737">
    <property type="term" value="C:cytoplasm"/>
    <property type="evidence" value="ECO:0007669"/>
    <property type="project" value="TreeGrafter"/>
</dbReference>
<dbReference type="RefSeq" id="WP_146865679.1">
    <property type="nucleotide sequence ID" value="NZ_BKAU01000005.1"/>
</dbReference>
<dbReference type="Pfam" id="PF00656">
    <property type="entry name" value="Peptidase_C14"/>
    <property type="match status" value="1"/>
</dbReference>
<dbReference type="GO" id="GO:0006508">
    <property type="term" value="P:proteolysis"/>
    <property type="evidence" value="ECO:0007669"/>
    <property type="project" value="InterPro"/>
</dbReference>
<dbReference type="EMBL" id="BKAU01000005">
    <property type="protein sequence ID" value="GEP97771.1"/>
    <property type="molecule type" value="Genomic_DNA"/>
</dbReference>
<reference evidence="3 4" key="1">
    <citation type="submission" date="2019-07" db="EMBL/GenBank/DDBJ databases">
        <title>Whole genome shotgun sequence of Chitinophaga cymbidii NBRC 109752.</title>
        <authorList>
            <person name="Hosoyama A."/>
            <person name="Uohara A."/>
            <person name="Ohji S."/>
            <person name="Ichikawa N."/>
        </authorList>
    </citation>
    <scope>NUCLEOTIDE SEQUENCE [LARGE SCALE GENOMIC DNA]</scope>
    <source>
        <strain evidence="3 4">NBRC 109752</strain>
    </source>
</reference>
<dbReference type="PANTHER" id="PTHR48104">
    <property type="entry name" value="METACASPASE-4"/>
    <property type="match status" value="1"/>
</dbReference>
<evidence type="ECO:0000259" key="1">
    <source>
        <dbReference type="Pfam" id="PF00656"/>
    </source>
</evidence>
<dbReference type="GO" id="GO:0004197">
    <property type="term" value="F:cysteine-type endopeptidase activity"/>
    <property type="evidence" value="ECO:0007669"/>
    <property type="project" value="InterPro"/>
</dbReference>
<dbReference type="InterPro" id="IPR011600">
    <property type="entry name" value="Pept_C14_caspase"/>
</dbReference>
<evidence type="ECO:0000259" key="2">
    <source>
        <dbReference type="Pfam" id="PF24096"/>
    </source>
</evidence>
<dbReference type="InterPro" id="IPR029058">
    <property type="entry name" value="AB_hydrolase_fold"/>
</dbReference>
<feature type="domain" description="Peptidase C14 caspase" evidence="1">
    <location>
        <begin position="7"/>
        <end position="283"/>
    </location>
</feature>
<name>A0A512RQ00_9BACT</name>
<dbReference type="OrthoDB" id="9812126at2"/>
<dbReference type="InterPro" id="IPR050452">
    <property type="entry name" value="Metacaspase"/>
</dbReference>
<gene>
    <name evidence="3" type="ORF">CCY01nite_40310</name>
</gene>